<comment type="caution">
    <text evidence="2">The sequence shown here is derived from an EMBL/GenBank/DDBJ whole genome shotgun (WGS) entry which is preliminary data.</text>
</comment>
<protein>
    <submittedName>
        <fullName evidence="2">Golgi to ER traffic-protein</fullName>
    </submittedName>
</protein>
<proteinExistence type="predicted"/>
<feature type="region of interest" description="Disordered" evidence="1">
    <location>
        <begin position="31"/>
        <end position="143"/>
    </location>
</feature>
<dbReference type="AlphaFoldDB" id="A0A5B0QYF6"/>
<sequence length="941" mass="105625">MPPPPTLYQALADQPAKKICMAKKYWLLKPGYSESGSDEEPDKSLDEAENEVSPGNDYQAPTPPPCGQGPKTTFSTQSSTTHCQKQSKSQRTKTSVCSKATDTRSNTNSASICPNRIGNTVEGSFEVRDHPTGEENDDLKSYPSNISPLDLYALECSSDSPTFRKSQQSRVTRLKVATNLDVGQGDGGLNASIPPFQNEGLPKVNYQPGSICEDGLNDQKQAGVLAPLKVISGLSALKEGSTTEECPQVTNVIPTNRTDKEPKDYLNQTEFGQQDSKQVKSPHITPKSRGCQKNAATLRNKRQQSRKRKQAEKLHLNPDELDPYNLYMEPIMLKDIILEPTPCLPGSSLRLEGDQEKLMNEIDGNTRMEFGWYTKDMMKCIVKDLQATHQKNMESSRTTAGDSGKYVLCVDGGHWSELQDAIGKEKPFYQMLAQCPRLVQLPATHPYFNKEWLDMDVMSKAIDVKLGREFRSGSWFTFSQLMCRSTTNLPYHTNDFKYGTEQSLRFIHQIAMDSVLSVYTLILPSGPAENAKSVNPEQDGRDAAQDFLMTRLIASGSGMGKQGRFHTEGLDCLVMKIYEMLLGIVLIYQGHAKKSEEVQSEAQNLSLKAKNNPCATNSNNLDTPHRMMTDVADRRGPFEYANAIPDPGPSRVAQTKEVKQRCIATLVLFLLFGVQGWFGCLKNRKRYTYRDLYSLTSILLSMSLRGFNLLSPQIDQEVHTPWRRLNSYIVDILLASKIGHPDIDWFRATYIWGAALERGTIAHHFLQDLFEEMKSPGATLSSTGTIAPRMSISSDWTDRWQKVFSKVYVKEEYYTKHAQRSIQEDGSEGDAAYLVSPILVSEQYEGLNLREFLVPGKWRRIPKPVVESLVQHSTGKNMNHRAEDRATERVLARAEDNTTTDDVFNNLDGDAIVTTEEEPLEEEEEEEDYLIGQNVIDIEGY</sequence>
<evidence type="ECO:0000256" key="1">
    <source>
        <dbReference type="SAM" id="MobiDB-lite"/>
    </source>
</evidence>
<dbReference type="Proteomes" id="UP000325313">
    <property type="component" value="Unassembled WGS sequence"/>
</dbReference>
<feature type="compositionally biased region" description="Polar residues" evidence="1">
    <location>
        <begin position="266"/>
        <end position="276"/>
    </location>
</feature>
<gene>
    <name evidence="2" type="primary">GET3_35</name>
    <name evidence="2" type="ORF">PGTUg99_002800</name>
</gene>
<feature type="compositionally biased region" description="Polar residues" evidence="1">
    <location>
        <begin position="243"/>
        <end position="256"/>
    </location>
</feature>
<dbReference type="EMBL" id="VDEP01000256">
    <property type="protein sequence ID" value="KAA1118316.1"/>
    <property type="molecule type" value="Genomic_DNA"/>
</dbReference>
<feature type="region of interest" description="Disordered" evidence="1">
    <location>
        <begin position="242"/>
        <end position="316"/>
    </location>
</feature>
<name>A0A5B0QYF6_PUCGR</name>
<organism evidence="2 3">
    <name type="scientific">Puccinia graminis f. sp. tritici</name>
    <dbReference type="NCBI Taxonomy" id="56615"/>
    <lineage>
        <taxon>Eukaryota</taxon>
        <taxon>Fungi</taxon>
        <taxon>Dikarya</taxon>
        <taxon>Basidiomycota</taxon>
        <taxon>Pucciniomycotina</taxon>
        <taxon>Pucciniomycetes</taxon>
        <taxon>Pucciniales</taxon>
        <taxon>Pucciniaceae</taxon>
        <taxon>Puccinia</taxon>
    </lineage>
</organism>
<accession>A0A5B0QYF6</accession>
<evidence type="ECO:0000313" key="3">
    <source>
        <dbReference type="Proteomes" id="UP000325313"/>
    </source>
</evidence>
<evidence type="ECO:0000313" key="2">
    <source>
        <dbReference type="EMBL" id="KAA1118316.1"/>
    </source>
</evidence>
<feature type="compositionally biased region" description="Polar residues" evidence="1">
    <location>
        <begin position="70"/>
        <end position="122"/>
    </location>
</feature>
<feature type="compositionally biased region" description="Basic residues" evidence="1">
    <location>
        <begin position="299"/>
        <end position="310"/>
    </location>
</feature>
<reference evidence="2 3" key="1">
    <citation type="submission" date="2019-05" db="EMBL/GenBank/DDBJ databases">
        <title>Emergence of the Ug99 lineage of the wheat stem rust pathogen through somatic hybridization.</title>
        <authorList>
            <person name="Li F."/>
            <person name="Upadhyaya N.M."/>
            <person name="Sperschneider J."/>
            <person name="Matny O."/>
            <person name="Nguyen-Phuc H."/>
            <person name="Mago R."/>
            <person name="Raley C."/>
            <person name="Miller M.E."/>
            <person name="Silverstein K.A.T."/>
            <person name="Henningsen E."/>
            <person name="Hirsch C.D."/>
            <person name="Visser B."/>
            <person name="Pretorius Z.A."/>
            <person name="Steffenson B.J."/>
            <person name="Schwessinger B."/>
            <person name="Dodds P.N."/>
            <person name="Figueroa M."/>
        </authorList>
    </citation>
    <scope>NUCLEOTIDE SEQUENCE [LARGE SCALE GENOMIC DNA]</scope>
    <source>
        <strain evidence="2 3">Ug99</strain>
    </source>
</reference>